<evidence type="ECO:0000313" key="3">
    <source>
        <dbReference type="Proteomes" id="UP000784294"/>
    </source>
</evidence>
<gene>
    <name evidence="2" type="ORF">PXEA_LOCUS30381</name>
</gene>
<dbReference type="EMBL" id="CAAALY010253602">
    <property type="protein sequence ID" value="VEL36941.1"/>
    <property type="molecule type" value="Genomic_DNA"/>
</dbReference>
<comment type="caution">
    <text evidence="2">The sequence shown here is derived from an EMBL/GenBank/DDBJ whole genome shotgun (WGS) entry which is preliminary data.</text>
</comment>
<feature type="region of interest" description="Disordered" evidence="1">
    <location>
        <begin position="136"/>
        <end position="156"/>
    </location>
</feature>
<evidence type="ECO:0000313" key="2">
    <source>
        <dbReference type="EMBL" id="VEL36941.1"/>
    </source>
</evidence>
<accession>A0A448XHL3</accession>
<reference evidence="2" key="1">
    <citation type="submission" date="2018-11" db="EMBL/GenBank/DDBJ databases">
        <authorList>
            <consortium name="Pathogen Informatics"/>
        </authorList>
    </citation>
    <scope>NUCLEOTIDE SEQUENCE</scope>
</reference>
<keyword evidence="3" id="KW-1185">Reference proteome</keyword>
<dbReference type="AlphaFoldDB" id="A0A448XHL3"/>
<protein>
    <submittedName>
        <fullName evidence="2">Uncharacterized protein</fullName>
    </submittedName>
</protein>
<dbReference type="Proteomes" id="UP000784294">
    <property type="component" value="Unassembled WGS sequence"/>
</dbReference>
<evidence type="ECO:0000256" key="1">
    <source>
        <dbReference type="SAM" id="MobiDB-lite"/>
    </source>
</evidence>
<name>A0A448XHL3_9PLAT</name>
<organism evidence="2 3">
    <name type="scientific">Protopolystoma xenopodis</name>
    <dbReference type="NCBI Taxonomy" id="117903"/>
    <lineage>
        <taxon>Eukaryota</taxon>
        <taxon>Metazoa</taxon>
        <taxon>Spiralia</taxon>
        <taxon>Lophotrochozoa</taxon>
        <taxon>Platyhelminthes</taxon>
        <taxon>Monogenea</taxon>
        <taxon>Polyopisthocotylea</taxon>
        <taxon>Polystomatidea</taxon>
        <taxon>Polystomatidae</taxon>
        <taxon>Protopolystoma</taxon>
    </lineage>
</organism>
<proteinExistence type="predicted"/>
<sequence length="185" mass="18894">MTVSSLGCLTFALAHPIKLHSRICTGSLPRAISCGKSKRLPLQYPGASPLMDYWAKSIYRSELAGLLRASLPLQNDLQLLCLALLARLVPGPASPVIAPTVVSGNIAGSGGIQSATGPLVSGGLGSGPHGQYSCGLGSVHSHLPPPPQSPLSPLHINQPSFQFLQQPGSATPCVGSGSGFGELGK</sequence>